<comment type="caution">
    <text evidence="5">The sequence shown here is derived from an EMBL/GenBank/DDBJ whole genome shotgun (WGS) entry which is preliminary data.</text>
</comment>
<feature type="region of interest" description="Disordered" evidence="2">
    <location>
        <begin position="159"/>
        <end position="187"/>
    </location>
</feature>
<dbReference type="Gene3D" id="3.40.50.720">
    <property type="entry name" value="NAD(P)-binding Rossmann-like Domain"/>
    <property type="match status" value="1"/>
</dbReference>
<dbReference type="PANTHER" id="PTHR10366">
    <property type="entry name" value="NAD DEPENDENT EPIMERASE/DEHYDRATASE"/>
    <property type="match status" value="1"/>
</dbReference>
<evidence type="ECO:0000259" key="4">
    <source>
        <dbReference type="Pfam" id="PF01370"/>
    </source>
</evidence>
<evidence type="ECO:0000313" key="6">
    <source>
        <dbReference type="Proteomes" id="UP001642484"/>
    </source>
</evidence>
<dbReference type="PANTHER" id="PTHR10366:SF831">
    <property type="entry name" value="NAD-DEPENDENT EPIMERASE_DEHYDRATASE DOMAIN-CONTAINING PROTEIN"/>
    <property type="match status" value="1"/>
</dbReference>
<keyword evidence="6" id="KW-1185">Reference proteome</keyword>
<keyword evidence="3" id="KW-0732">Signal</keyword>
<keyword evidence="1" id="KW-0560">Oxidoreductase</keyword>
<evidence type="ECO:0000313" key="5">
    <source>
        <dbReference type="EMBL" id="CAK9076238.1"/>
    </source>
</evidence>
<dbReference type="EMBL" id="CAXAMN010023250">
    <property type="protein sequence ID" value="CAK9076238.1"/>
    <property type="molecule type" value="Genomic_DNA"/>
</dbReference>
<gene>
    <name evidence="5" type="ORF">CCMP2556_LOCUS37554</name>
</gene>
<evidence type="ECO:0000256" key="3">
    <source>
        <dbReference type="SAM" id="SignalP"/>
    </source>
</evidence>
<reference evidence="5 6" key="1">
    <citation type="submission" date="2024-02" db="EMBL/GenBank/DDBJ databases">
        <authorList>
            <person name="Chen Y."/>
            <person name="Shah S."/>
            <person name="Dougan E. K."/>
            <person name="Thang M."/>
            <person name="Chan C."/>
        </authorList>
    </citation>
    <scope>NUCLEOTIDE SEQUENCE [LARGE SCALE GENOMIC DNA]</scope>
</reference>
<dbReference type="Pfam" id="PF01370">
    <property type="entry name" value="Epimerase"/>
    <property type="match status" value="1"/>
</dbReference>
<dbReference type="InterPro" id="IPR050425">
    <property type="entry name" value="NAD(P)_dehydrat-like"/>
</dbReference>
<feature type="signal peptide" evidence="3">
    <location>
        <begin position="1"/>
        <end position="19"/>
    </location>
</feature>
<dbReference type="SUPFAM" id="SSF51735">
    <property type="entry name" value="NAD(P)-binding Rossmann-fold domains"/>
    <property type="match status" value="1"/>
</dbReference>
<name>A0ABP0PL83_9DINO</name>
<dbReference type="InterPro" id="IPR036291">
    <property type="entry name" value="NAD(P)-bd_dom_sf"/>
</dbReference>
<organism evidence="5 6">
    <name type="scientific">Durusdinium trenchii</name>
    <dbReference type="NCBI Taxonomy" id="1381693"/>
    <lineage>
        <taxon>Eukaryota</taxon>
        <taxon>Sar</taxon>
        <taxon>Alveolata</taxon>
        <taxon>Dinophyceae</taxon>
        <taxon>Suessiales</taxon>
        <taxon>Symbiodiniaceae</taxon>
        <taxon>Durusdinium</taxon>
    </lineage>
</organism>
<feature type="domain" description="NAD-dependent epimerase/dehydratase" evidence="4">
    <location>
        <begin position="34"/>
        <end position="233"/>
    </location>
</feature>
<protein>
    <recommendedName>
        <fullName evidence="4">NAD-dependent epimerase/dehydratase domain-containing protein</fullName>
    </recommendedName>
</protein>
<dbReference type="Proteomes" id="UP001642484">
    <property type="component" value="Unassembled WGS sequence"/>
</dbReference>
<feature type="chain" id="PRO_5046571401" description="NAD-dependent epimerase/dehydratase domain-containing protein" evidence="3">
    <location>
        <begin position="20"/>
        <end position="269"/>
    </location>
</feature>
<dbReference type="InterPro" id="IPR001509">
    <property type="entry name" value="Epimerase_deHydtase"/>
</dbReference>
<evidence type="ECO:0000256" key="2">
    <source>
        <dbReference type="SAM" id="MobiDB-lite"/>
    </source>
</evidence>
<accession>A0ABP0PL83</accession>
<evidence type="ECO:0000256" key="1">
    <source>
        <dbReference type="ARBA" id="ARBA00023002"/>
    </source>
</evidence>
<proteinExistence type="predicted"/>
<feature type="compositionally biased region" description="Basic and acidic residues" evidence="2">
    <location>
        <begin position="164"/>
        <end position="177"/>
    </location>
</feature>
<sequence length="269" mass="29230">MVRKTGGLLLLLLWPSGLLINFSLPDTTEQRHAVVTGAAGYLGRELCAQLLEDHWRVTALVREVSAERAQALAELAKDIGGDFQILSLDLLDDVALQQTMTSLRPSVIFHAGGVFRRCKKPMEEMVEPNIAMAEAVVRAAAAAPSRPRVVYTSSMAAVRGPGQEPRKGQRCFDEKDFNSQSHPENGWGEAYQYSKRESELRAKSLAEELQVDFVSLCPSFILGPERGSSDGSGFFCEHGALMDEGCLVSKGCPYGHSEPGAEGAQPPHC</sequence>